<evidence type="ECO:0000256" key="1">
    <source>
        <dbReference type="SAM" id="MobiDB-lite"/>
    </source>
</evidence>
<organism evidence="2 3">
    <name type="scientific">Chenopodium quinoa</name>
    <name type="common">Quinoa</name>
    <dbReference type="NCBI Taxonomy" id="63459"/>
    <lineage>
        <taxon>Eukaryota</taxon>
        <taxon>Viridiplantae</taxon>
        <taxon>Streptophyta</taxon>
        <taxon>Embryophyta</taxon>
        <taxon>Tracheophyta</taxon>
        <taxon>Spermatophyta</taxon>
        <taxon>Magnoliopsida</taxon>
        <taxon>eudicotyledons</taxon>
        <taxon>Gunneridae</taxon>
        <taxon>Pentapetalae</taxon>
        <taxon>Caryophyllales</taxon>
        <taxon>Chenopodiaceae</taxon>
        <taxon>Chenopodioideae</taxon>
        <taxon>Atripliceae</taxon>
        <taxon>Chenopodium</taxon>
    </lineage>
</organism>
<keyword evidence="3" id="KW-1185">Reference proteome</keyword>
<proteinExistence type="predicted"/>
<sequence>MSSFNNNGDELKTTNHPFDDGYGSLWKMILDVVCSDLQAKGEDGTRFGGLEFEVNILRGKEEEIEEIEKIEDNLREVLKHSAQMLSEL</sequence>
<dbReference type="Proteomes" id="UP000596660">
    <property type="component" value="Unplaced"/>
</dbReference>
<dbReference type="SMR" id="A0A803KV29"/>
<accession>A0A803KV29</accession>
<dbReference type="Gramene" id="AUR62002887-RA">
    <property type="protein sequence ID" value="AUR62002887-RA:cds"/>
    <property type="gene ID" value="AUR62002887"/>
</dbReference>
<feature type="region of interest" description="Disordered" evidence="1">
    <location>
        <begin position="1"/>
        <end position="20"/>
    </location>
</feature>
<feature type="compositionally biased region" description="Basic and acidic residues" evidence="1">
    <location>
        <begin position="9"/>
        <end position="19"/>
    </location>
</feature>
<dbReference type="AlphaFoldDB" id="A0A803KV29"/>
<dbReference type="EnsemblPlants" id="AUR62002887-RA">
    <property type="protein sequence ID" value="AUR62002887-RA:cds"/>
    <property type="gene ID" value="AUR62002887"/>
</dbReference>
<evidence type="ECO:0000313" key="3">
    <source>
        <dbReference type="Proteomes" id="UP000596660"/>
    </source>
</evidence>
<reference evidence="2" key="1">
    <citation type="journal article" date="2017" name="Nature">
        <title>The genome of Chenopodium quinoa.</title>
        <authorList>
            <person name="Jarvis D.E."/>
            <person name="Ho Y.S."/>
            <person name="Lightfoot D.J."/>
            <person name="Schmoeckel S.M."/>
            <person name="Li B."/>
            <person name="Borm T.J.A."/>
            <person name="Ohyanagi H."/>
            <person name="Mineta K."/>
            <person name="Michell C.T."/>
            <person name="Saber N."/>
            <person name="Kharbatia N.M."/>
            <person name="Rupper R.R."/>
            <person name="Sharp A.R."/>
            <person name="Dally N."/>
            <person name="Boughton B.A."/>
            <person name="Woo Y.H."/>
            <person name="Gao G."/>
            <person name="Schijlen E.G.W.M."/>
            <person name="Guo X."/>
            <person name="Momin A.A."/>
            <person name="Negrao S."/>
            <person name="Al-Babili S."/>
            <person name="Gehring C."/>
            <person name="Roessner U."/>
            <person name="Jung C."/>
            <person name="Murphy K."/>
            <person name="Arold S.T."/>
            <person name="Gojobori T."/>
            <person name="van der Linden C.G."/>
            <person name="van Loo E.N."/>
            <person name="Jellen E.N."/>
            <person name="Maughan P.J."/>
            <person name="Tester M."/>
        </authorList>
    </citation>
    <scope>NUCLEOTIDE SEQUENCE [LARGE SCALE GENOMIC DNA]</scope>
    <source>
        <strain evidence="2">cv. PI 614886</strain>
    </source>
</reference>
<name>A0A803KV29_CHEQI</name>
<reference evidence="2" key="2">
    <citation type="submission" date="2021-03" db="UniProtKB">
        <authorList>
            <consortium name="EnsemblPlants"/>
        </authorList>
    </citation>
    <scope>IDENTIFICATION</scope>
</reference>
<evidence type="ECO:0000313" key="2">
    <source>
        <dbReference type="EnsemblPlants" id="AUR62002887-RA:cds"/>
    </source>
</evidence>
<protein>
    <submittedName>
        <fullName evidence="2">Uncharacterized protein</fullName>
    </submittedName>
</protein>